<proteinExistence type="predicted"/>
<dbReference type="AlphaFoldDB" id="A0AAD7RID8"/>
<reference evidence="1" key="1">
    <citation type="journal article" date="2023" name="Science">
        <title>Genome structures resolve the early diversification of teleost fishes.</title>
        <authorList>
            <person name="Parey E."/>
            <person name="Louis A."/>
            <person name="Montfort J."/>
            <person name="Bouchez O."/>
            <person name="Roques C."/>
            <person name="Iampietro C."/>
            <person name="Lluch J."/>
            <person name="Castinel A."/>
            <person name="Donnadieu C."/>
            <person name="Desvignes T."/>
            <person name="Floi Bucao C."/>
            <person name="Jouanno E."/>
            <person name="Wen M."/>
            <person name="Mejri S."/>
            <person name="Dirks R."/>
            <person name="Jansen H."/>
            <person name="Henkel C."/>
            <person name="Chen W.J."/>
            <person name="Zahm M."/>
            <person name="Cabau C."/>
            <person name="Klopp C."/>
            <person name="Thompson A.W."/>
            <person name="Robinson-Rechavi M."/>
            <person name="Braasch I."/>
            <person name="Lecointre G."/>
            <person name="Bobe J."/>
            <person name="Postlethwait J.H."/>
            <person name="Berthelot C."/>
            <person name="Roest Crollius H."/>
            <person name="Guiguen Y."/>
        </authorList>
    </citation>
    <scope>NUCLEOTIDE SEQUENCE</scope>
    <source>
        <strain evidence="1">NC1722</strain>
    </source>
</reference>
<keyword evidence="2" id="KW-1185">Reference proteome</keyword>
<evidence type="ECO:0000313" key="1">
    <source>
        <dbReference type="EMBL" id="KAJ8384640.1"/>
    </source>
</evidence>
<sequence>MQTVGLIHTLEQCLNRMQTVGLIHTLEQCLNRMQTVGLIHTLEQCLNRMQTVGLIHTLEQCLNRMQTVGLIHILNPFSWNDHEKLWPSYCRDTLTGHTDPHSGSSAASLVRSHALLTLQGPGRAEPDYRPNGATLLPSVGSVV</sequence>
<accession>A0AAD7RID8</accession>
<comment type="caution">
    <text evidence="1">The sequence shown here is derived from an EMBL/GenBank/DDBJ whole genome shotgun (WGS) entry which is preliminary data.</text>
</comment>
<organism evidence="1 2">
    <name type="scientific">Aldrovandia affinis</name>
    <dbReference type="NCBI Taxonomy" id="143900"/>
    <lineage>
        <taxon>Eukaryota</taxon>
        <taxon>Metazoa</taxon>
        <taxon>Chordata</taxon>
        <taxon>Craniata</taxon>
        <taxon>Vertebrata</taxon>
        <taxon>Euteleostomi</taxon>
        <taxon>Actinopterygii</taxon>
        <taxon>Neopterygii</taxon>
        <taxon>Teleostei</taxon>
        <taxon>Notacanthiformes</taxon>
        <taxon>Halosauridae</taxon>
        <taxon>Aldrovandia</taxon>
    </lineage>
</organism>
<evidence type="ECO:0000313" key="2">
    <source>
        <dbReference type="Proteomes" id="UP001221898"/>
    </source>
</evidence>
<name>A0AAD7RID8_9TELE</name>
<gene>
    <name evidence="1" type="ORF">AAFF_G00199720</name>
</gene>
<dbReference type="Proteomes" id="UP001221898">
    <property type="component" value="Unassembled WGS sequence"/>
</dbReference>
<protein>
    <submittedName>
        <fullName evidence="1">Uncharacterized protein</fullName>
    </submittedName>
</protein>
<dbReference type="EMBL" id="JAINUG010000267">
    <property type="protein sequence ID" value="KAJ8384640.1"/>
    <property type="molecule type" value="Genomic_DNA"/>
</dbReference>